<dbReference type="Gene3D" id="3.40.50.150">
    <property type="entry name" value="Vaccinia Virus protein VP39"/>
    <property type="match status" value="1"/>
</dbReference>
<dbReference type="AlphaFoldDB" id="A0A832J9R3"/>
<comment type="caution">
    <text evidence="1">The sequence shown here is derived from an EMBL/GenBank/DDBJ whole genome shotgun (WGS) entry which is preliminary data.</text>
</comment>
<accession>A0A832J9R3</accession>
<dbReference type="InterPro" id="IPR029063">
    <property type="entry name" value="SAM-dependent_MTases_sf"/>
</dbReference>
<protein>
    <submittedName>
        <fullName evidence="1">Carboxy-S-adenosyl-L-methionine synthase CmoA</fullName>
    </submittedName>
</protein>
<dbReference type="EMBL" id="DRNF01000349">
    <property type="protein sequence ID" value="HHJ81072.1"/>
    <property type="molecule type" value="Genomic_DNA"/>
</dbReference>
<feature type="non-terminal residue" evidence="1">
    <location>
        <position position="1"/>
    </location>
</feature>
<gene>
    <name evidence="1" type="ORF">ENJ65_05515</name>
</gene>
<reference evidence="1" key="1">
    <citation type="journal article" date="2020" name="mSystems">
        <title>Genome- and Community-Level Interaction Insights into Carbon Utilization and Element Cycling Functions of Hydrothermarchaeota in Hydrothermal Sediment.</title>
        <authorList>
            <person name="Zhou Z."/>
            <person name="Liu Y."/>
            <person name="Xu W."/>
            <person name="Pan J."/>
            <person name="Luo Z.H."/>
            <person name="Li M."/>
        </authorList>
    </citation>
    <scope>NUCLEOTIDE SEQUENCE [LARGE SCALE GENOMIC DNA]</scope>
    <source>
        <strain evidence="1">HyVt-505</strain>
    </source>
</reference>
<sequence>AELQNKLHLTFKKANGYSELEISQKRSSLENVLIPDSLPQHHQRLKEIGFKQSNTWFQCFNFASILAIK</sequence>
<evidence type="ECO:0000313" key="1">
    <source>
        <dbReference type="EMBL" id="HHJ81072.1"/>
    </source>
</evidence>
<proteinExistence type="predicted"/>
<name>A0A832J9R3_9GAMM</name>
<organism evidence="1">
    <name type="scientific">Candidatus Tenderia electrophaga</name>
    <dbReference type="NCBI Taxonomy" id="1748243"/>
    <lineage>
        <taxon>Bacteria</taxon>
        <taxon>Pseudomonadati</taxon>
        <taxon>Pseudomonadota</taxon>
        <taxon>Gammaproteobacteria</taxon>
        <taxon>Candidatus Tenderiales</taxon>
        <taxon>Candidatus Tenderiaceae</taxon>
        <taxon>Candidatus Tenderia</taxon>
    </lineage>
</organism>
<dbReference type="Proteomes" id="UP000885832">
    <property type="component" value="Unassembled WGS sequence"/>
</dbReference>